<evidence type="ECO:0000256" key="13">
    <source>
        <dbReference type="SAM" id="Phobius"/>
    </source>
</evidence>
<dbReference type="InterPro" id="IPR005467">
    <property type="entry name" value="His_kinase_dom"/>
</dbReference>
<evidence type="ECO:0000256" key="6">
    <source>
        <dbReference type="ARBA" id="ARBA00022692"/>
    </source>
</evidence>
<dbReference type="CDD" id="cd00082">
    <property type="entry name" value="HisKA"/>
    <property type="match status" value="1"/>
</dbReference>
<keyword evidence="12 13" id="KW-0472">Membrane</keyword>
<feature type="transmembrane region" description="Helical" evidence="13">
    <location>
        <begin position="153"/>
        <end position="175"/>
    </location>
</feature>
<evidence type="ECO:0000256" key="12">
    <source>
        <dbReference type="ARBA" id="ARBA00023136"/>
    </source>
</evidence>
<dbReference type="RefSeq" id="WP_071347601.1">
    <property type="nucleotide sequence ID" value="NZ_MOEA01000002.1"/>
</dbReference>
<accession>A0AAP7NA57</accession>
<dbReference type="InterPro" id="IPR036890">
    <property type="entry name" value="HATPase_C_sf"/>
</dbReference>
<dbReference type="PANTHER" id="PTHR45528">
    <property type="entry name" value="SENSOR HISTIDINE KINASE CPXA"/>
    <property type="match status" value="1"/>
</dbReference>
<evidence type="ECO:0000256" key="10">
    <source>
        <dbReference type="ARBA" id="ARBA00022989"/>
    </source>
</evidence>
<dbReference type="Pfam" id="PF02518">
    <property type="entry name" value="HATPase_c"/>
    <property type="match status" value="1"/>
</dbReference>
<dbReference type="SUPFAM" id="SSF47384">
    <property type="entry name" value="Homodimeric domain of signal transducing histidine kinase"/>
    <property type="match status" value="1"/>
</dbReference>
<dbReference type="InterPro" id="IPR003661">
    <property type="entry name" value="HisK_dim/P_dom"/>
</dbReference>
<evidence type="ECO:0000256" key="3">
    <source>
        <dbReference type="ARBA" id="ARBA00012438"/>
    </source>
</evidence>
<keyword evidence="8 15" id="KW-0418">Kinase</keyword>
<keyword evidence="11" id="KW-0902">Two-component regulatory system</keyword>
<dbReference type="Pfam" id="PF00512">
    <property type="entry name" value="HisKA"/>
    <property type="match status" value="1"/>
</dbReference>
<keyword evidence="6 13" id="KW-0812">Transmembrane</keyword>
<feature type="transmembrane region" description="Helical" evidence="13">
    <location>
        <begin position="21"/>
        <end position="46"/>
    </location>
</feature>
<evidence type="ECO:0000259" key="14">
    <source>
        <dbReference type="PROSITE" id="PS50109"/>
    </source>
</evidence>
<dbReference type="InterPro" id="IPR050398">
    <property type="entry name" value="HssS/ArlS-like"/>
</dbReference>
<dbReference type="InterPro" id="IPR003594">
    <property type="entry name" value="HATPase_dom"/>
</dbReference>
<evidence type="ECO:0000256" key="9">
    <source>
        <dbReference type="ARBA" id="ARBA00022840"/>
    </source>
</evidence>
<dbReference type="Gene3D" id="1.10.287.130">
    <property type="match status" value="1"/>
</dbReference>
<name>A0AAP7NA57_BACAM</name>
<dbReference type="PROSITE" id="PS50109">
    <property type="entry name" value="HIS_KIN"/>
    <property type="match status" value="1"/>
</dbReference>
<dbReference type="SMART" id="SM00388">
    <property type="entry name" value="HisKA"/>
    <property type="match status" value="1"/>
</dbReference>
<evidence type="ECO:0000256" key="7">
    <source>
        <dbReference type="ARBA" id="ARBA00022741"/>
    </source>
</evidence>
<organism evidence="15 16">
    <name type="scientific">Bacillus amyloliquefaciens</name>
    <name type="common">Bacillus velezensis</name>
    <dbReference type="NCBI Taxonomy" id="1390"/>
    <lineage>
        <taxon>Bacteria</taxon>
        <taxon>Bacillati</taxon>
        <taxon>Bacillota</taxon>
        <taxon>Bacilli</taxon>
        <taxon>Bacillales</taxon>
        <taxon>Bacillaceae</taxon>
        <taxon>Bacillus</taxon>
        <taxon>Bacillus amyloliquefaciens group</taxon>
    </lineage>
</organism>
<evidence type="ECO:0000256" key="11">
    <source>
        <dbReference type="ARBA" id="ARBA00023012"/>
    </source>
</evidence>
<dbReference type="PANTHER" id="PTHR45528:SF8">
    <property type="entry name" value="HISTIDINE KINASE"/>
    <property type="match status" value="1"/>
</dbReference>
<keyword evidence="7" id="KW-0547">Nucleotide-binding</keyword>
<evidence type="ECO:0000256" key="1">
    <source>
        <dbReference type="ARBA" id="ARBA00000085"/>
    </source>
</evidence>
<comment type="caution">
    <text evidence="15">The sequence shown here is derived from an EMBL/GenBank/DDBJ whole genome shotgun (WGS) entry which is preliminary data.</text>
</comment>
<dbReference type="AlphaFoldDB" id="A0AAP7NA57"/>
<evidence type="ECO:0000313" key="15">
    <source>
        <dbReference type="EMBL" id="OIK21673.1"/>
    </source>
</evidence>
<keyword evidence="10 13" id="KW-1133">Transmembrane helix</keyword>
<evidence type="ECO:0000256" key="8">
    <source>
        <dbReference type="ARBA" id="ARBA00022777"/>
    </source>
</evidence>
<feature type="domain" description="Histidine kinase" evidence="14">
    <location>
        <begin position="243"/>
        <end position="458"/>
    </location>
</feature>
<proteinExistence type="predicted"/>
<gene>
    <name evidence="15" type="ORF">BKP66_08935</name>
</gene>
<dbReference type="InterPro" id="IPR036097">
    <property type="entry name" value="HisK_dim/P_sf"/>
</dbReference>
<evidence type="ECO:0000313" key="16">
    <source>
        <dbReference type="Proteomes" id="UP000180036"/>
    </source>
</evidence>
<reference evidence="15 16" key="1">
    <citation type="submission" date="2016-10" db="EMBL/GenBank/DDBJ databases">
        <authorList>
            <person name="Marach S."/>
            <person name="Prathuangwong S."/>
            <person name="Takikawa Y."/>
            <person name="Dohra H."/>
        </authorList>
    </citation>
    <scope>NUCLEOTIDE SEQUENCE [LARGE SCALE GENOMIC DNA]</scope>
    <source>
        <strain evidence="15 16">K2</strain>
    </source>
</reference>
<keyword evidence="5" id="KW-0808">Transferase</keyword>
<dbReference type="GO" id="GO:0000155">
    <property type="term" value="F:phosphorelay sensor kinase activity"/>
    <property type="evidence" value="ECO:0007669"/>
    <property type="project" value="InterPro"/>
</dbReference>
<comment type="catalytic activity">
    <reaction evidence="1">
        <text>ATP + protein L-histidine = ADP + protein N-phospho-L-histidine.</text>
        <dbReference type="EC" id="2.7.13.3"/>
    </reaction>
</comment>
<keyword evidence="9" id="KW-0067">ATP-binding</keyword>
<dbReference type="Gene3D" id="3.30.565.10">
    <property type="entry name" value="Histidine kinase-like ATPase, C-terminal domain"/>
    <property type="match status" value="1"/>
</dbReference>
<dbReference type="PRINTS" id="PR01780">
    <property type="entry name" value="LANTIREGPROT"/>
</dbReference>
<dbReference type="Proteomes" id="UP000180036">
    <property type="component" value="Unassembled WGS sequence"/>
</dbReference>
<dbReference type="SMART" id="SM00387">
    <property type="entry name" value="HATPase_c"/>
    <property type="match status" value="1"/>
</dbReference>
<dbReference type="GO" id="GO:0005524">
    <property type="term" value="F:ATP binding"/>
    <property type="evidence" value="ECO:0007669"/>
    <property type="project" value="UniProtKB-KW"/>
</dbReference>
<keyword evidence="4" id="KW-0597">Phosphoprotein</keyword>
<sequence>MGITKGKSTIRKELVKFTITLCLSTMGVAALCVALNAIALNAGAILPANYSEHEAEQIKPRLKSAEKITEDMIPDGMTYAVFDKKTKRMTKGTMTEKDAVNARKKIQHQPYFNYAQKGFMVVDRKDEYGVLQYSLRSEFQSPLLRRYLPNYEWTGLAVLITLLLLTVFIVTTRFANQLRRHFSTLSSITASIQKQNLNINPKRSRIKEFDDVIDSLLKMKDALQASLAAQWEAERIKKEQIGALAHDIKIPATIIKGNAELLQLTEPDEEQTEYTQYILDAGNKIEQYVGQLIQLSKAEEAVAVHLEYTDLREWVQNIYRDAAALAGPKQIDLVLSERGIDRKEAPIDQELLRRAVMNIAANAVDYTPERGEIRVDVLCTDTALSIAVSDSGSGFSQEALKKATQLFYTEDKSRHSAGHHGMGLTFAHHVVHLHHGELILENKKSGGARAEIRIPLEGIRQKQALHA</sequence>
<evidence type="ECO:0000256" key="2">
    <source>
        <dbReference type="ARBA" id="ARBA00004141"/>
    </source>
</evidence>
<dbReference type="EC" id="2.7.13.3" evidence="3"/>
<comment type="subcellular location">
    <subcellularLocation>
        <location evidence="2">Membrane</location>
        <topology evidence="2">Multi-pass membrane protein</topology>
    </subcellularLocation>
</comment>
<dbReference type="InterPro" id="IPR008358">
    <property type="entry name" value="Sig_transdc_His_kin/Pase_MprB"/>
</dbReference>
<dbReference type="GO" id="GO:0005886">
    <property type="term" value="C:plasma membrane"/>
    <property type="evidence" value="ECO:0007669"/>
    <property type="project" value="TreeGrafter"/>
</dbReference>
<evidence type="ECO:0000256" key="5">
    <source>
        <dbReference type="ARBA" id="ARBA00022679"/>
    </source>
</evidence>
<evidence type="ECO:0000256" key="4">
    <source>
        <dbReference type="ARBA" id="ARBA00022553"/>
    </source>
</evidence>
<dbReference type="SUPFAM" id="SSF55874">
    <property type="entry name" value="ATPase domain of HSP90 chaperone/DNA topoisomerase II/histidine kinase"/>
    <property type="match status" value="1"/>
</dbReference>
<dbReference type="EMBL" id="MOEA01000002">
    <property type="protein sequence ID" value="OIK21673.1"/>
    <property type="molecule type" value="Genomic_DNA"/>
</dbReference>
<protein>
    <recommendedName>
        <fullName evidence="3">histidine kinase</fullName>
        <ecNumber evidence="3">2.7.13.3</ecNumber>
    </recommendedName>
</protein>